<gene>
    <name evidence="3" type="ORF">FNF29_00879</name>
</gene>
<dbReference type="Gene3D" id="1.10.238.10">
    <property type="entry name" value="EF-hand"/>
    <property type="match status" value="1"/>
</dbReference>
<reference evidence="3 4" key="1">
    <citation type="submission" date="2019-07" db="EMBL/GenBank/DDBJ databases">
        <title>Genomes of Cafeteria roenbergensis.</title>
        <authorList>
            <person name="Fischer M.G."/>
            <person name="Hackl T."/>
            <person name="Roman M."/>
        </authorList>
    </citation>
    <scope>NUCLEOTIDE SEQUENCE [LARGE SCALE GENOMIC DNA]</scope>
    <source>
        <strain evidence="3 4">BVI</strain>
    </source>
</reference>
<proteinExistence type="predicted"/>
<dbReference type="EMBL" id="VLTN01000003">
    <property type="protein sequence ID" value="KAA0156768.1"/>
    <property type="molecule type" value="Genomic_DNA"/>
</dbReference>
<dbReference type="GO" id="GO:0005509">
    <property type="term" value="F:calcium ion binding"/>
    <property type="evidence" value="ECO:0007669"/>
    <property type="project" value="InterPro"/>
</dbReference>
<dbReference type="AlphaFoldDB" id="A0A5A8CVN6"/>
<dbReference type="InterPro" id="IPR002048">
    <property type="entry name" value="EF_hand_dom"/>
</dbReference>
<comment type="caution">
    <text evidence="3">The sequence shown here is derived from an EMBL/GenBank/DDBJ whole genome shotgun (WGS) entry which is preliminary data.</text>
</comment>
<evidence type="ECO:0000313" key="4">
    <source>
        <dbReference type="Proteomes" id="UP000323011"/>
    </source>
</evidence>
<organism evidence="3 4">
    <name type="scientific">Cafeteria roenbergensis</name>
    <name type="common">Marine flagellate</name>
    <dbReference type="NCBI Taxonomy" id="33653"/>
    <lineage>
        <taxon>Eukaryota</taxon>
        <taxon>Sar</taxon>
        <taxon>Stramenopiles</taxon>
        <taxon>Bigyra</taxon>
        <taxon>Opalozoa</taxon>
        <taxon>Bicosoecida</taxon>
        <taxon>Cafeteriaceae</taxon>
        <taxon>Cafeteria</taxon>
    </lineage>
</organism>
<keyword evidence="4" id="KW-1185">Reference proteome</keyword>
<feature type="compositionally biased region" description="Basic residues" evidence="1">
    <location>
        <begin position="513"/>
        <end position="524"/>
    </location>
</feature>
<feature type="compositionally biased region" description="Low complexity" evidence="1">
    <location>
        <begin position="490"/>
        <end position="512"/>
    </location>
</feature>
<dbReference type="PROSITE" id="PS50222">
    <property type="entry name" value="EF_HAND_2"/>
    <property type="match status" value="1"/>
</dbReference>
<evidence type="ECO:0000259" key="2">
    <source>
        <dbReference type="PROSITE" id="PS50222"/>
    </source>
</evidence>
<name>A0A5A8CVN6_CAFRO</name>
<evidence type="ECO:0000313" key="3">
    <source>
        <dbReference type="EMBL" id="KAA0156768.1"/>
    </source>
</evidence>
<accession>A0A5A8CVN6</accession>
<protein>
    <recommendedName>
        <fullName evidence="2">EF-hand domain-containing protein</fullName>
    </recommendedName>
</protein>
<evidence type="ECO:0000256" key="1">
    <source>
        <dbReference type="SAM" id="MobiDB-lite"/>
    </source>
</evidence>
<dbReference type="SUPFAM" id="SSF47473">
    <property type="entry name" value="EF-hand"/>
    <property type="match status" value="1"/>
</dbReference>
<feature type="domain" description="EF-hand" evidence="2">
    <location>
        <begin position="220"/>
        <end position="255"/>
    </location>
</feature>
<dbReference type="InterPro" id="IPR011992">
    <property type="entry name" value="EF-hand-dom_pair"/>
</dbReference>
<feature type="region of interest" description="Disordered" evidence="1">
    <location>
        <begin position="483"/>
        <end position="547"/>
    </location>
</feature>
<dbReference type="Proteomes" id="UP000323011">
    <property type="component" value="Unassembled WGS sequence"/>
</dbReference>
<sequence length="563" mass="58312">MAASAALERSLGADALPERDDPGKHTVVADEGVTNCLTMRGFTELLGGLAMRLFGRQAADAVAAQRMQAAAGGVETAARLEGGGAVPEQLELAMRRAVAPGFDTRSDDAAAGTTEHDANVATWARGLDALGGAPSTDELEAVALLRACRPGLLAVFRYFRESGSWSSAALGRSGSGRGGASADFVASRGLRNSGASASMGATRASAASHARRARASIGHLDLALMRRAFTRFDADGDGFLLGPEVDAFIEDVRKASPSLDPRWAARVRRLAADGLSFDEFCSCMLALLRASSLRAQAEEAVASARSLDDGVSEEGFRSLLRQFGVAASDLPRSDVTDVFEAALAAQDAFFSRAGEILSVHQALHGDQPASPSVGGGAVPRDTLGFRFFVGALAAAGMQALSRLPLRDSSRPCTQRTAMILVGMDVSGATERLGLRAGQQLFPAATAVLDSVVERLKREGHSDEVQRGSGTAFIAVTDGLAAQLGGVPQQNDSPASAAAPAGSARPRNRNLAARARKARLSRRGGHSSFGAGSGPTTDSGQDLLRRAASARQAMGLGTRLAHQP</sequence>